<dbReference type="InterPro" id="IPR011234">
    <property type="entry name" value="Fumarylacetoacetase-like_C"/>
</dbReference>
<dbReference type="Pfam" id="PF01557">
    <property type="entry name" value="FAA_hydrolase"/>
    <property type="match status" value="1"/>
</dbReference>
<dbReference type="Gene3D" id="3.90.850.10">
    <property type="entry name" value="Fumarylacetoacetase-like, C-terminal domain"/>
    <property type="match status" value="1"/>
</dbReference>
<dbReference type="GO" id="GO:0016853">
    <property type="term" value="F:isomerase activity"/>
    <property type="evidence" value="ECO:0007669"/>
    <property type="project" value="UniProtKB-ARBA"/>
</dbReference>
<dbReference type="PANTHER" id="PTHR42796">
    <property type="entry name" value="FUMARYLACETOACETATE HYDROLASE DOMAIN-CONTAINING PROTEIN 2A-RELATED"/>
    <property type="match status" value="1"/>
</dbReference>
<protein>
    <submittedName>
        <fullName evidence="4">Fumarylacetoacetate hydrolase family protein</fullName>
    </submittedName>
</protein>
<dbReference type="EMBL" id="JAAGWF010000004">
    <property type="protein sequence ID" value="NEK56952.1"/>
    <property type="molecule type" value="Genomic_DNA"/>
</dbReference>
<feature type="domain" description="Fumarylacetoacetase-like C-terminal" evidence="3">
    <location>
        <begin position="67"/>
        <end position="268"/>
    </location>
</feature>
<dbReference type="GO" id="GO:0046872">
    <property type="term" value="F:metal ion binding"/>
    <property type="evidence" value="ECO:0007669"/>
    <property type="project" value="UniProtKB-KW"/>
</dbReference>
<keyword evidence="2" id="KW-0479">Metal-binding</keyword>
<dbReference type="GO" id="GO:0019752">
    <property type="term" value="P:carboxylic acid metabolic process"/>
    <property type="evidence" value="ECO:0007669"/>
    <property type="project" value="UniProtKB-ARBA"/>
</dbReference>
<organism evidence="4 5">
    <name type="scientific">Geodermatophilus sabuli</name>
    <dbReference type="NCBI Taxonomy" id="1564158"/>
    <lineage>
        <taxon>Bacteria</taxon>
        <taxon>Bacillati</taxon>
        <taxon>Actinomycetota</taxon>
        <taxon>Actinomycetes</taxon>
        <taxon>Geodermatophilales</taxon>
        <taxon>Geodermatophilaceae</taxon>
        <taxon>Geodermatophilus</taxon>
    </lineage>
</organism>
<dbReference type="InterPro" id="IPR036663">
    <property type="entry name" value="Fumarylacetoacetase_C_sf"/>
</dbReference>
<comment type="caution">
    <text evidence="4">The sequence shown here is derived from an EMBL/GenBank/DDBJ whole genome shotgun (WGS) entry which is preliminary data.</text>
</comment>
<keyword evidence="5" id="KW-1185">Reference proteome</keyword>
<dbReference type="FunFam" id="3.90.850.10:FF:000002">
    <property type="entry name" value="2-hydroxyhepta-2,4-diene-1,7-dioate isomerase"/>
    <property type="match status" value="1"/>
</dbReference>
<evidence type="ECO:0000313" key="5">
    <source>
        <dbReference type="Proteomes" id="UP000470246"/>
    </source>
</evidence>
<accession>A0A7K3VWG3</accession>
<gene>
    <name evidence="4" type="ORF">GCU56_03580</name>
</gene>
<dbReference type="AlphaFoldDB" id="A0A7K3VWG3"/>
<dbReference type="PANTHER" id="PTHR42796:SF4">
    <property type="entry name" value="FUMARYLACETOACETATE HYDROLASE DOMAIN-CONTAINING PROTEIN 2A"/>
    <property type="match status" value="1"/>
</dbReference>
<proteinExistence type="inferred from homology"/>
<sequence>MRLATIRTAAGTRAVRVDGDRAVETGHADVGELLAVPGWRDVAAAADGPAHDRAGLDYAPVVPRPGKVICVGVNYGAHIREMGRDTPQYPTLFAKFAEALIGAHDDVVLPAASEAVDWEAELAVVVGQRVRHADEATAEAAIAGYTVLNDVTARDWQYRTLQWLQGKTFEATTPLGPELVTPDEAGTGLDLTCAVDGEVVQRANTSDMVFGAVATIAYVSTIVTLDPGDVLALGTPGGVGHARKPPRYLTPGAVLTTAIAGLGECRNTCVAEKRA</sequence>
<dbReference type="RefSeq" id="WP_163480135.1">
    <property type="nucleotide sequence ID" value="NZ_JAAGWF010000004.1"/>
</dbReference>
<dbReference type="Proteomes" id="UP000470246">
    <property type="component" value="Unassembled WGS sequence"/>
</dbReference>
<reference evidence="4 5" key="1">
    <citation type="submission" date="2020-02" db="EMBL/GenBank/DDBJ databases">
        <title>Geodermatophilus sabuli CPCC 205279 I12A-02694.</title>
        <authorList>
            <person name="Jiang Z."/>
        </authorList>
    </citation>
    <scope>NUCLEOTIDE SEQUENCE [LARGE SCALE GENOMIC DNA]</scope>
    <source>
        <strain evidence="4 5">I12A-02694</strain>
    </source>
</reference>
<evidence type="ECO:0000256" key="1">
    <source>
        <dbReference type="ARBA" id="ARBA00010211"/>
    </source>
</evidence>
<comment type="similarity">
    <text evidence="1">Belongs to the FAH family.</text>
</comment>
<evidence type="ECO:0000256" key="2">
    <source>
        <dbReference type="ARBA" id="ARBA00022723"/>
    </source>
</evidence>
<dbReference type="GO" id="GO:0016787">
    <property type="term" value="F:hydrolase activity"/>
    <property type="evidence" value="ECO:0007669"/>
    <property type="project" value="UniProtKB-KW"/>
</dbReference>
<dbReference type="SUPFAM" id="SSF56529">
    <property type="entry name" value="FAH"/>
    <property type="match status" value="1"/>
</dbReference>
<dbReference type="InterPro" id="IPR051121">
    <property type="entry name" value="FAH"/>
</dbReference>
<name>A0A7K3VWG3_9ACTN</name>
<evidence type="ECO:0000259" key="3">
    <source>
        <dbReference type="Pfam" id="PF01557"/>
    </source>
</evidence>
<keyword evidence="4" id="KW-0378">Hydrolase</keyword>
<evidence type="ECO:0000313" key="4">
    <source>
        <dbReference type="EMBL" id="NEK56952.1"/>
    </source>
</evidence>